<dbReference type="Gene3D" id="3.30.560.10">
    <property type="entry name" value="Glucose Oxidase, domain 3"/>
    <property type="match status" value="1"/>
</dbReference>
<feature type="domain" description="Glucose-methanol-choline oxidoreductase N-terminal" evidence="7">
    <location>
        <begin position="87"/>
        <end position="110"/>
    </location>
</feature>
<dbReference type="PANTHER" id="PTHR11552:SF147">
    <property type="entry name" value="CHOLINE DEHYDROGENASE, MITOCHONDRIAL"/>
    <property type="match status" value="1"/>
</dbReference>
<dbReference type="RefSeq" id="WP_074986958.1">
    <property type="nucleotide sequence ID" value="NZ_CADFGN010000001.1"/>
</dbReference>
<name>A0AAQ1JXM2_9BURK</name>
<dbReference type="InterPro" id="IPR000172">
    <property type="entry name" value="GMC_OxRdtase_N"/>
</dbReference>
<reference evidence="9 10" key="1">
    <citation type="submission" date="2016-10" db="EMBL/GenBank/DDBJ databases">
        <authorList>
            <person name="Varghese N."/>
            <person name="Submissions S."/>
        </authorList>
    </citation>
    <scope>NUCLEOTIDE SEQUENCE [LARGE SCALE GENOMIC DNA]</scope>
    <source>
        <strain evidence="9 10">LMG 22274</strain>
    </source>
</reference>
<evidence type="ECO:0000256" key="1">
    <source>
        <dbReference type="ARBA" id="ARBA00001974"/>
    </source>
</evidence>
<evidence type="ECO:0000256" key="6">
    <source>
        <dbReference type="SAM" id="MobiDB-lite"/>
    </source>
</evidence>
<comment type="similarity">
    <text evidence="2 5">Belongs to the GMC oxidoreductase family.</text>
</comment>
<evidence type="ECO:0000256" key="5">
    <source>
        <dbReference type="RuleBase" id="RU003968"/>
    </source>
</evidence>
<dbReference type="AlphaFoldDB" id="A0AAQ1JXM2"/>
<dbReference type="InterPro" id="IPR007867">
    <property type="entry name" value="GMC_OxRtase_C"/>
</dbReference>
<evidence type="ECO:0000259" key="7">
    <source>
        <dbReference type="PROSITE" id="PS00623"/>
    </source>
</evidence>
<evidence type="ECO:0000256" key="3">
    <source>
        <dbReference type="ARBA" id="ARBA00022630"/>
    </source>
</evidence>
<dbReference type="GO" id="GO:0016614">
    <property type="term" value="F:oxidoreductase activity, acting on CH-OH group of donors"/>
    <property type="evidence" value="ECO:0007669"/>
    <property type="project" value="InterPro"/>
</dbReference>
<proteinExistence type="inferred from homology"/>
<dbReference type="PROSITE" id="PS00623">
    <property type="entry name" value="GMC_OXRED_1"/>
    <property type="match status" value="1"/>
</dbReference>
<dbReference type="SUPFAM" id="SSF54373">
    <property type="entry name" value="FAD-linked reductases, C-terminal domain"/>
    <property type="match status" value="1"/>
</dbReference>
<protein>
    <submittedName>
        <fullName evidence="9">Choline dehydrogenase</fullName>
    </submittedName>
</protein>
<keyword evidence="3 5" id="KW-0285">Flavoprotein</keyword>
<evidence type="ECO:0000313" key="9">
    <source>
        <dbReference type="EMBL" id="SEK12745.1"/>
    </source>
</evidence>
<sequence length="557" mass="60788">MPTATQVLDFDYVIVGAGSAGCVMANRLSADPAVRVCLVEGGGDDRSARIQVPAGTITLYKSPKYSYNFESAPQTRLNGRRLHCPRGKMLGGSSSMNSMIYIRGMPADYDRWAELGCEGWSYADVLPFFRRSERNLLGHDTRVHGESGELCVDQPRDPNPLSHRFIDAAKRIGLPHNTDFNSGDAFGAGIYDVTQKDAHRLSSYRAFVHPVLSRPNLTLFTDTRALSLDIADQTARGVFVEREGQVVLLRAHREVVLSAGAIGSPHLLMVSGIGDEAQLRAAGIALRHHLPGVGRNLQDHLDGLVTVRSSSAQTLGFSLRSLPSVLGAPGAYWLKKKGWLTTNYVEAGGFARTRYAGDGDPDVQFHFVPGYRSHRGRLFEFGHGYAIHTCVLRPKSIGRILLTDDGQRAPLIDYNFLEREEDARVLIEGIKLARAILAGPEFEAIRGKEMLPGAQVQSDDALFDYVRDYAATVFHPSGTCKMGVDDASVVDPRLRVRGLRGLRVADASIMPLLVSGNTNAPSIMIGEKAAQMMLEDAAQTHSNRATKHETNRATLAA</sequence>
<gene>
    <name evidence="9" type="ORF">SAMN05216550_122118</name>
</gene>
<dbReference type="InterPro" id="IPR012132">
    <property type="entry name" value="GMC_OxRdtase"/>
</dbReference>
<comment type="cofactor">
    <cofactor evidence="1">
        <name>FAD</name>
        <dbReference type="ChEBI" id="CHEBI:57692"/>
    </cofactor>
</comment>
<evidence type="ECO:0000256" key="2">
    <source>
        <dbReference type="ARBA" id="ARBA00010790"/>
    </source>
</evidence>
<evidence type="ECO:0000256" key="4">
    <source>
        <dbReference type="ARBA" id="ARBA00022827"/>
    </source>
</evidence>
<dbReference type="PROSITE" id="PS00624">
    <property type="entry name" value="GMC_OXRED_2"/>
    <property type="match status" value="1"/>
</dbReference>
<dbReference type="EMBL" id="FNZM01000022">
    <property type="protein sequence ID" value="SEK12745.1"/>
    <property type="molecule type" value="Genomic_DNA"/>
</dbReference>
<feature type="domain" description="Glucose-methanol-choline oxidoreductase N-terminal" evidence="8">
    <location>
        <begin position="260"/>
        <end position="274"/>
    </location>
</feature>
<organism evidence="9 10">
    <name type="scientific">Paraburkholderia tropica</name>
    <dbReference type="NCBI Taxonomy" id="92647"/>
    <lineage>
        <taxon>Bacteria</taxon>
        <taxon>Pseudomonadati</taxon>
        <taxon>Pseudomonadota</taxon>
        <taxon>Betaproteobacteria</taxon>
        <taxon>Burkholderiales</taxon>
        <taxon>Burkholderiaceae</taxon>
        <taxon>Paraburkholderia</taxon>
    </lineage>
</organism>
<accession>A0AAQ1JXM2</accession>
<dbReference type="PIRSF" id="PIRSF000137">
    <property type="entry name" value="Alcohol_oxidase"/>
    <property type="match status" value="1"/>
</dbReference>
<dbReference type="Proteomes" id="UP000183529">
    <property type="component" value="Unassembled WGS sequence"/>
</dbReference>
<dbReference type="Pfam" id="PF00732">
    <property type="entry name" value="GMC_oxred_N"/>
    <property type="match status" value="1"/>
</dbReference>
<evidence type="ECO:0000259" key="8">
    <source>
        <dbReference type="PROSITE" id="PS00624"/>
    </source>
</evidence>
<dbReference type="GO" id="GO:0050660">
    <property type="term" value="F:flavin adenine dinucleotide binding"/>
    <property type="evidence" value="ECO:0007669"/>
    <property type="project" value="InterPro"/>
</dbReference>
<keyword evidence="4 5" id="KW-0274">FAD</keyword>
<dbReference type="SUPFAM" id="SSF51905">
    <property type="entry name" value="FAD/NAD(P)-binding domain"/>
    <property type="match status" value="1"/>
</dbReference>
<dbReference type="Gene3D" id="3.50.50.60">
    <property type="entry name" value="FAD/NAD(P)-binding domain"/>
    <property type="match status" value="1"/>
</dbReference>
<comment type="caution">
    <text evidence="9">The sequence shown here is derived from an EMBL/GenBank/DDBJ whole genome shotgun (WGS) entry which is preliminary data.</text>
</comment>
<evidence type="ECO:0000313" key="10">
    <source>
        <dbReference type="Proteomes" id="UP000183529"/>
    </source>
</evidence>
<dbReference type="PANTHER" id="PTHR11552">
    <property type="entry name" value="GLUCOSE-METHANOL-CHOLINE GMC OXIDOREDUCTASE"/>
    <property type="match status" value="1"/>
</dbReference>
<feature type="region of interest" description="Disordered" evidence="6">
    <location>
        <begin position="538"/>
        <end position="557"/>
    </location>
</feature>
<dbReference type="InterPro" id="IPR036188">
    <property type="entry name" value="FAD/NAD-bd_sf"/>
</dbReference>
<dbReference type="Pfam" id="PF05199">
    <property type="entry name" value="GMC_oxred_C"/>
    <property type="match status" value="1"/>
</dbReference>